<reference evidence="2 3" key="2">
    <citation type="submission" date="2019-08" db="EMBL/GenBank/DDBJ databases">
        <authorList>
            <person name="Henke P."/>
        </authorList>
    </citation>
    <scope>NUCLEOTIDE SEQUENCE [LARGE SCALE GENOMIC DNA]</scope>
    <source>
        <strain evidence="2">Phe10_nw2017</strain>
    </source>
</reference>
<dbReference type="PROSITE" id="PS50234">
    <property type="entry name" value="VWFA"/>
    <property type="match status" value="1"/>
</dbReference>
<protein>
    <recommendedName>
        <fullName evidence="1">VWFA domain-containing protein</fullName>
    </recommendedName>
</protein>
<dbReference type="PANTHER" id="PTHR10338:SF108">
    <property type="entry name" value="INTER-ALPHA-TRYPSIN INHIBITOR HEAVY CHAIN H4-LIKE PROTEIN"/>
    <property type="match status" value="1"/>
</dbReference>
<keyword evidence="3" id="KW-1185">Reference proteome</keyword>
<dbReference type="Gene3D" id="3.40.50.410">
    <property type="entry name" value="von Willebrand factor, type A domain"/>
    <property type="match status" value="1"/>
</dbReference>
<evidence type="ECO:0000313" key="2">
    <source>
        <dbReference type="EMBL" id="TWW09290.1"/>
    </source>
</evidence>
<reference evidence="2 3" key="1">
    <citation type="submission" date="2019-08" db="EMBL/GenBank/DDBJ databases">
        <title>100 year-old enigma solved: identification of Planctomyces bekefii, the type genus and species of the phylum Planctomycetes.</title>
        <authorList>
            <person name="Svetlana D.N."/>
            <person name="Overmann J."/>
        </authorList>
    </citation>
    <scope>NUCLEOTIDE SEQUENCE [LARGE SCALE GENOMIC DNA]</scope>
    <source>
        <strain evidence="2">Phe10_nw2017</strain>
    </source>
</reference>
<dbReference type="Proteomes" id="UP000321083">
    <property type="component" value="Unassembled WGS sequence"/>
</dbReference>
<accession>A0A5C6M3G3</accession>
<dbReference type="SMART" id="SM00327">
    <property type="entry name" value="VWA"/>
    <property type="match status" value="1"/>
</dbReference>
<evidence type="ECO:0000259" key="1">
    <source>
        <dbReference type="PROSITE" id="PS50234"/>
    </source>
</evidence>
<dbReference type="EMBL" id="SRHE01000319">
    <property type="protein sequence ID" value="TWW09290.1"/>
    <property type="molecule type" value="Genomic_DNA"/>
</dbReference>
<dbReference type="InterPro" id="IPR050934">
    <property type="entry name" value="ITIH"/>
</dbReference>
<dbReference type="InterPro" id="IPR036465">
    <property type="entry name" value="vWFA_dom_sf"/>
</dbReference>
<dbReference type="Pfam" id="PF13768">
    <property type="entry name" value="VWA_3"/>
    <property type="match status" value="1"/>
</dbReference>
<dbReference type="SUPFAM" id="SSF53300">
    <property type="entry name" value="vWA-like"/>
    <property type="match status" value="1"/>
</dbReference>
<evidence type="ECO:0000313" key="3">
    <source>
        <dbReference type="Proteomes" id="UP000321083"/>
    </source>
</evidence>
<dbReference type="InterPro" id="IPR002035">
    <property type="entry name" value="VWF_A"/>
</dbReference>
<dbReference type="PANTHER" id="PTHR10338">
    <property type="entry name" value="INTER-ALPHA-TRYPSIN INHIBITOR HEAVY CHAIN FAMILY MEMBER"/>
    <property type="match status" value="1"/>
</dbReference>
<sequence length="528" mass="56708">MSLKQSFPGVPGDFVLMFSSGVQDGVPAVLSYRRNAAEPGYFMVLAAPADQQVRPVPGGRSIVLVVDRSGSMRGEKFLQAQQGIRRLLESLNADDHFDLVVYDSDVELFRNELQMATPENIQLALQWADALKPQGGTNISEGLAAALRLTAKGERPAWVLFLTDGLPTAGVTDEKQIAALASGENVGQARIFSLGVGYDVNSRLLDRLSAAHRGRTAYVPPGEQIDAAVAAIEAGIASPLLTDLQLRLIDADGKEPDGITQMWPKKPTDLYRGEVFVYTGRYRNAGDVQFQLTGRRDGVPVTLMGSGQLTARSSDSALSFVERLWAGRRIAELTAQMDQNGESEELLTELLELSKKHGILTPWTSFLADERQSLDAVTALPALRGAVREQAKRVSGAAAVHSRSSLQRLAASAGALPAEKSGADNADLIALFGDNAVARPALGGAGELFPAPGQASAVANTDAVGQVKPAVRGPRVIGNRSFFWKEGCWMEVDLQPADRNLAHDCDEVHTEPQTHHRSGNRAAAYRFP</sequence>
<organism evidence="2 3">
    <name type="scientific">Planctomyces bekefii</name>
    <dbReference type="NCBI Taxonomy" id="1653850"/>
    <lineage>
        <taxon>Bacteria</taxon>
        <taxon>Pseudomonadati</taxon>
        <taxon>Planctomycetota</taxon>
        <taxon>Planctomycetia</taxon>
        <taxon>Planctomycetales</taxon>
        <taxon>Planctomycetaceae</taxon>
        <taxon>Planctomyces</taxon>
    </lineage>
</organism>
<dbReference type="AlphaFoldDB" id="A0A5C6M3G3"/>
<gene>
    <name evidence="2" type="ORF">E3A20_15790</name>
</gene>
<proteinExistence type="predicted"/>
<feature type="domain" description="VWFA" evidence="1">
    <location>
        <begin position="61"/>
        <end position="240"/>
    </location>
</feature>
<comment type="caution">
    <text evidence="2">The sequence shown here is derived from an EMBL/GenBank/DDBJ whole genome shotgun (WGS) entry which is preliminary data.</text>
</comment>
<name>A0A5C6M3G3_9PLAN</name>